<evidence type="ECO:0000256" key="4">
    <source>
        <dbReference type="ARBA" id="ARBA00022676"/>
    </source>
</evidence>
<evidence type="ECO:0000313" key="10">
    <source>
        <dbReference type="RefSeq" id="XP_019639572.1"/>
    </source>
</evidence>
<keyword evidence="5" id="KW-0808">Transferase</keyword>
<dbReference type="InterPro" id="IPR006047">
    <property type="entry name" value="GH13_cat_dom"/>
</dbReference>
<dbReference type="RefSeq" id="XP_019639572.1">
    <property type="nucleotide sequence ID" value="XM_019784013.1"/>
</dbReference>
<dbReference type="PANTHER" id="PTHR43651">
    <property type="entry name" value="1,4-ALPHA-GLUCAN-BRANCHING ENZYME"/>
    <property type="match status" value="1"/>
</dbReference>
<dbReference type="SMART" id="SM00642">
    <property type="entry name" value="Aamy"/>
    <property type="match status" value="1"/>
</dbReference>
<dbReference type="Pfam" id="PF02806">
    <property type="entry name" value="Alpha-amylase_C"/>
    <property type="match status" value="1"/>
</dbReference>
<dbReference type="Gene3D" id="2.60.40.1180">
    <property type="entry name" value="Golgi alpha-mannosidase II"/>
    <property type="match status" value="1"/>
</dbReference>
<evidence type="ECO:0000259" key="8">
    <source>
        <dbReference type="SMART" id="SM00642"/>
    </source>
</evidence>
<dbReference type="KEGG" id="bbel:109481436"/>
<dbReference type="EC" id="2.4.1.18" evidence="3"/>
<dbReference type="SUPFAM" id="SSF51445">
    <property type="entry name" value="(Trans)glycosidases"/>
    <property type="match status" value="1"/>
</dbReference>
<evidence type="ECO:0000256" key="5">
    <source>
        <dbReference type="ARBA" id="ARBA00022679"/>
    </source>
</evidence>
<dbReference type="SUPFAM" id="SSF51011">
    <property type="entry name" value="Glycosyl hydrolase domain"/>
    <property type="match status" value="1"/>
</dbReference>
<dbReference type="AlphaFoldDB" id="A0A6P5A8C4"/>
<evidence type="ECO:0000256" key="6">
    <source>
        <dbReference type="ARBA" id="ARBA00060592"/>
    </source>
</evidence>
<protein>
    <recommendedName>
        <fullName evidence="3">1,4-alpha-glucan branching enzyme</fullName>
        <ecNumber evidence="3">2.4.1.18</ecNumber>
    </recommendedName>
</protein>
<dbReference type="InterPro" id="IPR004193">
    <property type="entry name" value="Glyco_hydro_13_N"/>
</dbReference>
<dbReference type="InterPro" id="IPR017853">
    <property type="entry name" value="GH"/>
</dbReference>
<dbReference type="GO" id="GO:0005978">
    <property type="term" value="P:glycogen biosynthetic process"/>
    <property type="evidence" value="ECO:0007669"/>
    <property type="project" value="InterPro"/>
</dbReference>
<dbReference type="CDD" id="cd11321">
    <property type="entry name" value="AmyAc_bac_euk_BE"/>
    <property type="match status" value="1"/>
</dbReference>
<evidence type="ECO:0000256" key="7">
    <source>
        <dbReference type="PIRSR" id="PIRSR000463-1"/>
    </source>
</evidence>
<dbReference type="SUPFAM" id="SSF81296">
    <property type="entry name" value="E set domains"/>
    <property type="match status" value="1"/>
</dbReference>
<comment type="catalytic activity">
    <reaction evidence="1">
        <text>Transfers a segment of a (1-&gt;4)-alpha-D-glucan chain to a primary hydroxy group in a similar glucan chain.</text>
        <dbReference type="EC" id="2.4.1.18"/>
    </reaction>
</comment>
<accession>A0A6P5A8C4</accession>
<dbReference type="InterPro" id="IPR013780">
    <property type="entry name" value="Glyco_hydro_b"/>
</dbReference>
<organism evidence="9 10">
    <name type="scientific">Branchiostoma belcheri</name>
    <name type="common">Amphioxus</name>
    <dbReference type="NCBI Taxonomy" id="7741"/>
    <lineage>
        <taxon>Eukaryota</taxon>
        <taxon>Metazoa</taxon>
        <taxon>Chordata</taxon>
        <taxon>Cephalochordata</taxon>
        <taxon>Leptocardii</taxon>
        <taxon>Amphioxiformes</taxon>
        <taxon>Branchiostomatidae</taxon>
        <taxon>Branchiostoma</taxon>
    </lineage>
</organism>
<reference evidence="10" key="1">
    <citation type="submission" date="2025-08" db="UniProtKB">
        <authorList>
            <consortium name="RefSeq"/>
        </authorList>
    </citation>
    <scope>IDENTIFICATION</scope>
    <source>
        <tissue evidence="10">Gonad</tissue>
    </source>
</reference>
<dbReference type="InterPro" id="IPR013783">
    <property type="entry name" value="Ig-like_fold"/>
</dbReference>
<evidence type="ECO:0000256" key="1">
    <source>
        <dbReference type="ARBA" id="ARBA00000826"/>
    </source>
</evidence>
<dbReference type="PANTHER" id="PTHR43651:SF3">
    <property type="entry name" value="1,4-ALPHA-GLUCAN-BRANCHING ENZYME"/>
    <property type="match status" value="1"/>
</dbReference>
<dbReference type="FunFam" id="3.20.20.80:FF:000001">
    <property type="entry name" value="1,4-alpha-glucan branching enzyme"/>
    <property type="match status" value="1"/>
</dbReference>
<dbReference type="FunFam" id="2.60.40.1180:FF:000003">
    <property type="entry name" value="1,4-alpha-glucan-branching enzyme, chloroplastic/amyloplastic"/>
    <property type="match status" value="1"/>
</dbReference>
<sequence length="693" mass="79872">MATKMEVEETGPAPPDLERLYDLDSYLKPFDKEIKRRYRCFLDVLDHINQHEGGLEKFSRGYQYFGIHVTEDGGVVMREWAPGAEELYLMGDFNGWNKTSHSFKKLPFGKWELVLPPKADGSCPLDHLSKYKLVVKDKNGHLLERICPWAKYAIPSDETKIYEATFWNPPEKFVFQQTRPKLPSSLRIYESHVGISSWEGKVADYKHFAYNVIPRIKKQGYNCIQMMAIMEHAYYASFGYQVTSFFAASSRYGPPDDLKLLIDMAHREGIVVLLDVVHSHASKNVLDGLNQFDGTNACFFHDGSRGMHDLWGSRCFDYTNWEVLRFLLSNLRWWMEEYRFDGFRFDGVTSMLYHSHGIAHGFSGDLGEYFGLPTDSESLTYLTLANHMLHELYPDCITIAEEVSGMPALCRPVSEGGNGFDYRLGMAIPDKWIKVLKEFKDEDWNMGDIVHTLINRRHGEKTIAYAESHDQALVGDKTLAFWLMDAEMYTNMSCLSEMTVTVDRGLALHKMIRLITHGLGGEGWLNFIGNEFGHPEWLDFPRVGNNSSFHYARRQWNLVDDDLLRYKFLNNFDRDMNLTENHYGWLATEQAYVSSKHEGDKVIVFERGGCVFVFNFHTNQSFTDYRIGCDIPGKYKIVLDTDDPAYAGHSRLDHNTEFFTEPIEHDNRANSLKVYMPARVGFILAKQGDTEES</sequence>
<evidence type="ECO:0000256" key="2">
    <source>
        <dbReference type="ARBA" id="ARBA00009000"/>
    </source>
</evidence>
<feature type="active site" description="Nucleophile" evidence="7">
    <location>
        <position position="346"/>
    </location>
</feature>
<evidence type="ECO:0000313" key="9">
    <source>
        <dbReference type="Proteomes" id="UP000515135"/>
    </source>
</evidence>
<gene>
    <name evidence="10" type="primary">LOC109481436</name>
</gene>
<comment type="pathway">
    <text evidence="6">Glycan biosynthesis.</text>
</comment>
<keyword evidence="4" id="KW-0328">Glycosyltransferase</keyword>
<dbReference type="GO" id="GO:0003844">
    <property type="term" value="F:1,4-alpha-glucan branching enzyme activity"/>
    <property type="evidence" value="ECO:0007669"/>
    <property type="project" value="UniProtKB-EC"/>
</dbReference>
<dbReference type="InterPro" id="IPR037439">
    <property type="entry name" value="Branching_enzy"/>
</dbReference>
<evidence type="ECO:0000256" key="3">
    <source>
        <dbReference type="ARBA" id="ARBA00012541"/>
    </source>
</evidence>
<dbReference type="GO" id="GO:0005737">
    <property type="term" value="C:cytoplasm"/>
    <property type="evidence" value="ECO:0007669"/>
    <property type="project" value="TreeGrafter"/>
</dbReference>
<comment type="similarity">
    <text evidence="2">Belongs to the glycosyl hydrolase 13 family. GlgB subfamily.</text>
</comment>
<dbReference type="GeneID" id="109481436"/>
<dbReference type="GO" id="GO:0004553">
    <property type="term" value="F:hydrolase activity, hydrolyzing O-glycosyl compounds"/>
    <property type="evidence" value="ECO:0007669"/>
    <property type="project" value="InterPro"/>
</dbReference>
<dbReference type="Gene3D" id="2.60.40.10">
    <property type="entry name" value="Immunoglobulins"/>
    <property type="match status" value="1"/>
</dbReference>
<dbReference type="Pfam" id="PF02922">
    <property type="entry name" value="CBM_48"/>
    <property type="match status" value="1"/>
</dbReference>
<dbReference type="InterPro" id="IPR014756">
    <property type="entry name" value="Ig_E-set"/>
</dbReference>
<dbReference type="PIRSF" id="PIRSF000463">
    <property type="entry name" value="GlgB"/>
    <property type="match status" value="1"/>
</dbReference>
<dbReference type="Proteomes" id="UP000515135">
    <property type="component" value="Unplaced"/>
</dbReference>
<dbReference type="GO" id="GO:0043169">
    <property type="term" value="F:cation binding"/>
    <property type="evidence" value="ECO:0007669"/>
    <property type="project" value="InterPro"/>
</dbReference>
<feature type="active site" description="Proton donor" evidence="7">
    <location>
        <position position="401"/>
    </location>
</feature>
<dbReference type="OrthoDB" id="196493at2759"/>
<proteinExistence type="inferred from homology"/>
<keyword evidence="9" id="KW-1185">Reference proteome</keyword>
<dbReference type="InterPro" id="IPR006048">
    <property type="entry name" value="A-amylase/branching_C"/>
</dbReference>
<dbReference type="Gene3D" id="3.20.20.80">
    <property type="entry name" value="Glycosidases"/>
    <property type="match status" value="1"/>
</dbReference>
<feature type="domain" description="Glycosyl hydrolase family 13 catalytic" evidence="8">
    <location>
        <begin position="192"/>
        <end position="557"/>
    </location>
</feature>
<name>A0A6P5A8C4_BRABE</name>
<dbReference type="Pfam" id="PF00128">
    <property type="entry name" value="Alpha-amylase"/>
    <property type="match status" value="1"/>
</dbReference>
<dbReference type="CDD" id="cd02854">
    <property type="entry name" value="E_set_GBE_euk_N"/>
    <property type="match status" value="1"/>
</dbReference>